<protein>
    <submittedName>
        <fullName evidence="10">Mechanosensitive ion channel family protein</fullName>
    </submittedName>
</protein>
<dbReference type="InterPro" id="IPR011014">
    <property type="entry name" value="MscS_channel_TM-2"/>
</dbReference>
<evidence type="ECO:0000259" key="9">
    <source>
        <dbReference type="Pfam" id="PF21082"/>
    </source>
</evidence>
<dbReference type="InterPro" id="IPR023408">
    <property type="entry name" value="MscS_beta-dom_sf"/>
</dbReference>
<dbReference type="InterPro" id="IPR011066">
    <property type="entry name" value="MscS_channel_C_sf"/>
</dbReference>
<dbReference type="InterPro" id="IPR045275">
    <property type="entry name" value="MscS_archaea/bacteria_type"/>
</dbReference>
<keyword evidence="6 7" id="KW-0472">Membrane</keyword>
<feature type="domain" description="Mechanosensitive ion channel MscS C-terminal" evidence="9">
    <location>
        <begin position="185"/>
        <end position="271"/>
    </location>
</feature>
<dbReference type="Gene3D" id="1.10.287.1260">
    <property type="match status" value="1"/>
</dbReference>
<evidence type="ECO:0000256" key="7">
    <source>
        <dbReference type="SAM" id="Phobius"/>
    </source>
</evidence>
<reference evidence="10 11" key="1">
    <citation type="submission" date="2019-08" db="EMBL/GenBank/DDBJ databases">
        <title>Genomes of Antarctic Bizionia species.</title>
        <authorList>
            <person name="Bowman J.P."/>
        </authorList>
    </citation>
    <scope>NUCLEOTIDE SEQUENCE [LARGE SCALE GENOMIC DNA]</scope>
    <source>
        <strain evidence="10 11">ADA-4</strain>
    </source>
</reference>
<dbReference type="PANTHER" id="PTHR30221">
    <property type="entry name" value="SMALL-CONDUCTANCE MECHANOSENSITIVE CHANNEL"/>
    <property type="match status" value="1"/>
</dbReference>
<dbReference type="RefSeq" id="WP_148402239.1">
    <property type="nucleotide sequence ID" value="NZ_VSKK01000001.1"/>
</dbReference>
<feature type="domain" description="Mechanosensitive ion channel MscS" evidence="8">
    <location>
        <begin position="113"/>
        <end position="176"/>
    </location>
</feature>
<dbReference type="SUPFAM" id="SSF82689">
    <property type="entry name" value="Mechanosensitive channel protein MscS (YggB), C-terminal domain"/>
    <property type="match status" value="1"/>
</dbReference>
<keyword evidence="11" id="KW-1185">Reference proteome</keyword>
<keyword evidence="3" id="KW-1003">Cell membrane</keyword>
<evidence type="ECO:0000313" key="11">
    <source>
        <dbReference type="Proteomes" id="UP000323720"/>
    </source>
</evidence>
<dbReference type="InterPro" id="IPR006685">
    <property type="entry name" value="MscS_channel_2nd"/>
</dbReference>
<dbReference type="InterPro" id="IPR049278">
    <property type="entry name" value="MS_channel_C"/>
</dbReference>
<dbReference type="AlphaFoldDB" id="A0A5D0RCA1"/>
<dbReference type="GO" id="GO:0005886">
    <property type="term" value="C:plasma membrane"/>
    <property type="evidence" value="ECO:0007669"/>
    <property type="project" value="UniProtKB-SubCell"/>
</dbReference>
<comment type="subcellular location">
    <subcellularLocation>
        <location evidence="1">Cell membrane</location>
        <topology evidence="1">Multi-pass membrane protein</topology>
    </subcellularLocation>
</comment>
<evidence type="ECO:0000256" key="4">
    <source>
        <dbReference type="ARBA" id="ARBA00022692"/>
    </source>
</evidence>
<feature type="transmembrane region" description="Helical" evidence="7">
    <location>
        <begin position="87"/>
        <end position="108"/>
    </location>
</feature>
<dbReference type="OrthoDB" id="1522493at2"/>
<evidence type="ECO:0000256" key="3">
    <source>
        <dbReference type="ARBA" id="ARBA00022475"/>
    </source>
</evidence>
<dbReference type="Pfam" id="PF00924">
    <property type="entry name" value="MS_channel_2nd"/>
    <property type="match status" value="1"/>
</dbReference>
<evidence type="ECO:0000313" key="10">
    <source>
        <dbReference type="EMBL" id="TYB78501.1"/>
    </source>
</evidence>
<dbReference type="Gene3D" id="2.30.30.60">
    <property type="match status" value="1"/>
</dbReference>
<dbReference type="Gene3D" id="3.30.70.100">
    <property type="match status" value="1"/>
</dbReference>
<feature type="transmembrane region" description="Helical" evidence="7">
    <location>
        <begin position="59"/>
        <end position="81"/>
    </location>
</feature>
<feature type="transmembrane region" description="Helical" evidence="7">
    <location>
        <begin position="26"/>
        <end position="47"/>
    </location>
</feature>
<keyword evidence="4 7" id="KW-0812">Transmembrane</keyword>
<dbReference type="SUPFAM" id="SSF50182">
    <property type="entry name" value="Sm-like ribonucleoproteins"/>
    <property type="match status" value="1"/>
</dbReference>
<evidence type="ECO:0000259" key="8">
    <source>
        <dbReference type="Pfam" id="PF00924"/>
    </source>
</evidence>
<sequence length="299" mass="33552">MVESLQLIEESVKAYWVTFLGRVPKIILAILMIVIGFLLANVISRFFKKTILLRAQDPLMINFLSKTVKLGVIILVIMMALKVAGLGGIATGLLTAAGASAVIIGFAFKDVGENFISGIILSFNRPFDVDDTVMVDNIFGKIKSLEFRYTKLKTFDGRDVYIPNSDIIKKAVYNYTEDGFFRLDFMVGIDYDDDIETAKTVIMNTVRNTEGVFEDEEHECFVVVESLGVSSVNLKILFWTKTKEYRKRALEVKSSVIKNVKQVIIENGLNMPADITEIKLYGSQTSIPVSVEYKNPEKK</sequence>
<name>A0A5D0RCA1_9FLAO</name>
<comment type="similarity">
    <text evidence="2">Belongs to the MscS (TC 1.A.23) family.</text>
</comment>
<dbReference type="InterPro" id="IPR010920">
    <property type="entry name" value="LSM_dom_sf"/>
</dbReference>
<evidence type="ECO:0000256" key="6">
    <source>
        <dbReference type="ARBA" id="ARBA00023136"/>
    </source>
</evidence>
<evidence type="ECO:0000256" key="1">
    <source>
        <dbReference type="ARBA" id="ARBA00004651"/>
    </source>
</evidence>
<comment type="caution">
    <text evidence="10">The sequence shown here is derived from an EMBL/GenBank/DDBJ whole genome shotgun (WGS) entry which is preliminary data.</text>
</comment>
<proteinExistence type="inferred from homology"/>
<dbReference type="Pfam" id="PF21082">
    <property type="entry name" value="MS_channel_3rd"/>
    <property type="match status" value="1"/>
</dbReference>
<organism evidence="10 11">
    <name type="scientific">Bizionia myxarmorum</name>
    <dbReference type="NCBI Taxonomy" id="291186"/>
    <lineage>
        <taxon>Bacteria</taxon>
        <taxon>Pseudomonadati</taxon>
        <taxon>Bacteroidota</taxon>
        <taxon>Flavobacteriia</taxon>
        <taxon>Flavobacteriales</taxon>
        <taxon>Flavobacteriaceae</taxon>
        <taxon>Bizionia</taxon>
    </lineage>
</organism>
<dbReference type="Proteomes" id="UP000323720">
    <property type="component" value="Unassembled WGS sequence"/>
</dbReference>
<dbReference type="SUPFAM" id="SSF82861">
    <property type="entry name" value="Mechanosensitive channel protein MscS (YggB), transmembrane region"/>
    <property type="match status" value="1"/>
</dbReference>
<dbReference type="PANTHER" id="PTHR30221:SF1">
    <property type="entry name" value="SMALL-CONDUCTANCE MECHANOSENSITIVE CHANNEL"/>
    <property type="match status" value="1"/>
</dbReference>
<keyword evidence="5 7" id="KW-1133">Transmembrane helix</keyword>
<evidence type="ECO:0000256" key="5">
    <source>
        <dbReference type="ARBA" id="ARBA00022989"/>
    </source>
</evidence>
<dbReference type="GO" id="GO:0008381">
    <property type="term" value="F:mechanosensitive monoatomic ion channel activity"/>
    <property type="evidence" value="ECO:0007669"/>
    <property type="project" value="InterPro"/>
</dbReference>
<dbReference type="EMBL" id="VSKK01000001">
    <property type="protein sequence ID" value="TYB78501.1"/>
    <property type="molecule type" value="Genomic_DNA"/>
</dbReference>
<evidence type="ECO:0000256" key="2">
    <source>
        <dbReference type="ARBA" id="ARBA00008017"/>
    </source>
</evidence>
<accession>A0A5D0RCA1</accession>
<gene>
    <name evidence="10" type="ORF">ES674_01595</name>
</gene>